<evidence type="ECO:0000313" key="4">
    <source>
        <dbReference type="Proteomes" id="UP001206925"/>
    </source>
</evidence>
<dbReference type="Proteomes" id="UP001206925">
    <property type="component" value="Unassembled WGS sequence"/>
</dbReference>
<dbReference type="PANTHER" id="PTHR37381:SF1">
    <property type="entry name" value="PENTATRICOPEPTIDE REPEAT (PPR) SUPERFAMILY PROTEIN"/>
    <property type="match status" value="1"/>
</dbReference>
<dbReference type="InterPro" id="IPR011990">
    <property type="entry name" value="TPR-like_helical_dom_sf"/>
</dbReference>
<dbReference type="EMBL" id="JAMZMK010007977">
    <property type="protein sequence ID" value="KAI7742462.1"/>
    <property type="molecule type" value="Genomic_DNA"/>
</dbReference>
<reference evidence="3" key="1">
    <citation type="submission" date="2022-06" db="EMBL/GenBank/DDBJ databases">
        <title>Uncovering the hologenomic basis of an extraordinary plant invasion.</title>
        <authorList>
            <person name="Bieker V.C."/>
            <person name="Martin M.D."/>
            <person name="Gilbert T."/>
            <person name="Hodgins K."/>
            <person name="Battlay P."/>
            <person name="Petersen B."/>
            <person name="Wilson J."/>
        </authorList>
    </citation>
    <scope>NUCLEOTIDE SEQUENCE</scope>
    <source>
        <strain evidence="3">AA19_3_7</strain>
        <tissue evidence="3">Leaf</tissue>
    </source>
</reference>
<proteinExistence type="predicted"/>
<evidence type="ECO:0000313" key="3">
    <source>
        <dbReference type="EMBL" id="KAI7742462.1"/>
    </source>
</evidence>
<feature type="non-terminal residue" evidence="3">
    <location>
        <position position="578"/>
    </location>
</feature>
<feature type="repeat" description="PPR" evidence="2">
    <location>
        <begin position="190"/>
        <end position="224"/>
    </location>
</feature>
<dbReference type="Gene3D" id="1.25.40.10">
    <property type="entry name" value="Tetratricopeptide repeat domain"/>
    <property type="match status" value="1"/>
</dbReference>
<evidence type="ECO:0000256" key="1">
    <source>
        <dbReference type="ARBA" id="ARBA00022737"/>
    </source>
</evidence>
<evidence type="ECO:0008006" key="5">
    <source>
        <dbReference type="Google" id="ProtNLM"/>
    </source>
</evidence>
<gene>
    <name evidence="3" type="ORF">M8C21_007623</name>
</gene>
<keyword evidence="1" id="KW-0677">Repeat</keyword>
<evidence type="ECO:0000256" key="2">
    <source>
        <dbReference type="PROSITE-ProRule" id="PRU00708"/>
    </source>
</evidence>
<comment type="caution">
    <text evidence="3">The sequence shown here is derived from an EMBL/GenBank/DDBJ whole genome shotgun (WGS) entry which is preliminary data.</text>
</comment>
<dbReference type="PANTHER" id="PTHR37381">
    <property type="entry name" value="PENTATRICOPEPTIDE REPEAT (PPR) SUPERFAMILY PROTEIN"/>
    <property type="match status" value="1"/>
</dbReference>
<dbReference type="PROSITE" id="PS51375">
    <property type="entry name" value="PPR"/>
    <property type="match status" value="1"/>
</dbReference>
<name>A0AAD5CIY4_AMBAR</name>
<organism evidence="3 4">
    <name type="scientific">Ambrosia artemisiifolia</name>
    <name type="common">Common ragweed</name>
    <dbReference type="NCBI Taxonomy" id="4212"/>
    <lineage>
        <taxon>Eukaryota</taxon>
        <taxon>Viridiplantae</taxon>
        <taxon>Streptophyta</taxon>
        <taxon>Embryophyta</taxon>
        <taxon>Tracheophyta</taxon>
        <taxon>Spermatophyta</taxon>
        <taxon>Magnoliopsida</taxon>
        <taxon>eudicotyledons</taxon>
        <taxon>Gunneridae</taxon>
        <taxon>Pentapetalae</taxon>
        <taxon>asterids</taxon>
        <taxon>campanulids</taxon>
        <taxon>Asterales</taxon>
        <taxon>Asteraceae</taxon>
        <taxon>Asteroideae</taxon>
        <taxon>Heliantheae alliance</taxon>
        <taxon>Heliantheae</taxon>
        <taxon>Ambrosia</taxon>
    </lineage>
</organism>
<protein>
    <recommendedName>
        <fullName evidence="5">Pentatricopeptide repeat-containing protein</fullName>
    </recommendedName>
</protein>
<dbReference type="InterPro" id="IPR002885">
    <property type="entry name" value="PPR_rpt"/>
</dbReference>
<sequence>PYKLPTSRSSSSPPLFVLTSISHTHTYRMTLNLTSPWPNRLHLHSTHHHRFLSTTTEPTYMFCSFRTPNYKTNNNNIKVSLSESYHERAVVDGDDDAAASSSSSSSEYDLIISKVSTAKDATEALQVFGEMSKRSGGVVTTSDCCSIISAALNRNNAELALSVFQAMRSSFDAGVGDKDVGDRWRWSRPDVNTYTLLVRGLAASLRVSDALKIIANVCRVGVSPGEEVPFGKIVKCPSCMIAVAVAQPQNGCPPAERSMDVPAWKRGLQFLQLIKETTPAAVHSIVQTPSGMARTHRFATKTLDLPAQEGERVTIASAAPSSVYREVGPLKFSPKTPNYYPGEPMSLTNHLNGRVSPLIRAPAKNGGLSLYSPTVFFPLLAVFATGDAASGMLDPSLPQIISVAAVSSVAVGATLNGLLPPRLVETVSLRQQLLSQYDTLQSRIKELKEAAENEVWMLARMCQLENKIVAVGEPSYRARRNRVKKVREGLESSLKSRIELIESYARISSMIEIEVEMDSDVLAAESASNAETIADQIEQIMEIENLEERWRIQAEANDEVEKLLNSETLPSQQVSDIQ</sequence>
<dbReference type="AlphaFoldDB" id="A0AAD5CIY4"/>
<accession>A0AAD5CIY4</accession>
<keyword evidence="4" id="KW-1185">Reference proteome</keyword>